<evidence type="ECO:0000313" key="3">
    <source>
        <dbReference type="EMBL" id="EDY18812.1"/>
    </source>
</evidence>
<evidence type="ECO:0000313" key="4">
    <source>
        <dbReference type="Proteomes" id="UP000005824"/>
    </source>
</evidence>
<feature type="coiled-coil region" evidence="1">
    <location>
        <begin position="130"/>
        <end position="171"/>
    </location>
</feature>
<dbReference type="Pfam" id="PF14237">
    <property type="entry name" value="GYF_2"/>
    <property type="match status" value="1"/>
</dbReference>
<dbReference type="Proteomes" id="UP000005824">
    <property type="component" value="Unassembled WGS sequence"/>
</dbReference>
<name>B4D3I2_9BACT</name>
<feature type="domain" description="GYF" evidence="2">
    <location>
        <begin position="7"/>
        <end position="57"/>
    </location>
</feature>
<dbReference type="AlphaFoldDB" id="B4D3I2"/>
<protein>
    <recommendedName>
        <fullName evidence="2">GYF domain-containing protein</fullName>
    </recommendedName>
</protein>
<dbReference type="EMBL" id="ABVL01000010">
    <property type="protein sequence ID" value="EDY18812.1"/>
    <property type="molecule type" value="Genomic_DNA"/>
</dbReference>
<keyword evidence="1" id="KW-0175">Coiled coil</keyword>
<dbReference type="RefSeq" id="WP_006980795.1">
    <property type="nucleotide sequence ID" value="NZ_ABVL01000010.1"/>
</dbReference>
<keyword evidence="4" id="KW-1185">Reference proteome</keyword>
<reference evidence="3 4" key="1">
    <citation type="journal article" date="2011" name="J. Bacteriol.">
        <title>Genome sequence of Chthoniobacter flavus Ellin428, an aerobic heterotrophic soil bacterium.</title>
        <authorList>
            <person name="Kant R."/>
            <person name="van Passel M.W."/>
            <person name="Palva A."/>
            <person name="Lucas S."/>
            <person name="Lapidus A."/>
            <person name="Glavina Del Rio T."/>
            <person name="Dalin E."/>
            <person name="Tice H."/>
            <person name="Bruce D."/>
            <person name="Goodwin L."/>
            <person name="Pitluck S."/>
            <person name="Larimer F.W."/>
            <person name="Land M.L."/>
            <person name="Hauser L."/>
            <person name="Sangwan P."/>
            <person name="de Vos W.M."/>
            <person name="Janssen P.H."/>
            <person name="Smidt H."/>
        </authorList>
    </citation>
    <scope>NUCLEOTIDE SEQUENCE [LARGE SCALE GENOMIC DNA]</scope>
    <source>
        <strain evidence="3 4">Ellin428</strain>
    </source>
</reference>
<accession>B4D3I2</accession>
<sequence>MESAPTWYLMKNDDGTIFGPITFDQLHEWASDAQVSPLDKVSSDEKTWMKAPMVPELGMDYLIEVSPDQFYGPTTLGAVREFLMLGEVGGETPVTNCRDGSVTMIRDIPGLEVEVQEDDGIQQPVRTSIRVNLQQRVRELEETLMEERRAREQAEHLVERLEAKLNEITRAASL</sequence>
<evidence type="ECO:0000259" key="2">
    <source>
        <dbReference type="Pfam" id="PF14237"/>
    </source>
</evidence>
<dbReference type="InterPro" id="IPR025640">
    <property type="entry name" value="GYF_2"/>
</dbReference>
<dbReference type="STRING" id="497964.CfE428DRAFT_3470"/>
<organism evidence="3 4">
    <name type="scientific">Chthoniobacter flavus Ellin428</name>
    <dbReference type="NCBI Taxonomy" id="497964"/>
    <lineage>
        <taxon>Bacteria</taxon>
        <taxon>Pseudomonadati</taxon>
        <taxon>Verrucomicrobiota</taxon>
        <taxon>Spartobacteria</taxon>
        <taxon>Chthoniobacterales</taxon>
        <taxon>Chthoniobacteraceae</taxon>
        <taxon>Chthoniobacter</taxon>
    </lineage>
</organism>
<dbReference type="InParanoid" id="B4D3I2"/>
<proteinExistence type="predicted"/>
<evidence type="ECO:0000256" key="1">
    <source>
        <dbReference type="SAM" id="Coils"/>
    </source>
</evidence>
<dbReference type="eggNOG" id="ENOG5034B8M">
    <property type="taxonomic scope" value="Bacteria"/>
</dbReference>
<gene>
    <name evidence="3" type="ORF">CfE428DRAFT_3470</name>
</gene>
<comment type="caution">
    <text evidence="3">The sequence shown here is derived from an EMBL/GenBank/DDBJ whole genome shotgun (WGS) entry which is preliminary data.</text>
</comment>